<reference evidence="1 2" key="1">
    <citation type="submission" date="2019-03" db="EMBL/GenBank/DDBJ databases">
        <title>Genomic Encyclopedia of Type Strains, Phase IV (KMG-IV): sequencing the most valuable type-strain genomes for metagenomic binning, comparative biology and taxonomic classification.</title>
        <authorList>
            <person name="Goeker M."/>
        </authorList>
    </citation>
    <scope>NUCLEOTIDE SEQUENCE [LARGE SCALE GENOMIC DNA]</scope>
    <source>
        <strain evidence="1 2">DSM 100059</strain>
    </source>
</reference>
<proteinExistence type="predicted"/>
<gene>
    <name evidence="1" type="ORF">EDB95_4917</name>
</gene>
<comment type="caution">
    <text evidence="1">The sequence shown here is derived from an EMBL/GenBank/DDBJ whole genome shotgun (WGS) entry which is preliminary data.</text>
</comment>
<evidence type="ECO:0000313" key="1">
    <source>
        <dbReference type="EMBL" id="TDW97077.1"/>
    </source>
</evidence>
<accession>A0A4R8DHR9</accession>
<dbReference type="Proteomes" id="UP000294498">
    <property type="component" value="Unassembled WGS sequence"/>
</dbReference>
<sequence>MKNEQSVNREQSAGVPNEYLTAVQISRIIKMKSIRTLFLANKIKKLSDLFYYMPKTNISKEIGCNYQTFTRKAKHPEHFTVNEILKIGEAYSLTPIELYILILNQLPPEMLAFANSLETVNDKTVEKNVKEITPDKNQEVNKSSRYDRVLKAYNEGELKCMRDIFTYVPINLIAKDLGRQYARLREEFVDPVNTMKKATFRDLSDLIGIDYDSLLRLAMNDKFF</sequence>
<dbReference type="EMBL" id="SODV01000002">
    <property type="protein sequence ID" value="TDW97077.1"/>
    <property type="molecule type" value="Genomic_DNA"/>
</dbReference>
<dbReference type="AlphaFoldDB" id="A0A4R8DHR9"/>
<evidence type="ECO:0000313" key="2">
    <source>
        <dbReference type="Proteomes" id="UP000294498"/>
    </source>
</evidence>
<organism evidence="1 2">
    <name type="scientific">Dinghuibacter silviterrae</name>
    <dbReference type="NCBI Taxonomy" id="1539049"/>
    <lineage>
        <taxon>Bacteria</taxon>
        <taxon>Pseudomonadati</taxon>
        <taxon>Bacteroidota</taxon>
        <taxon>Chitinophagia</taxon>
        <taxon>Chitinophagales</taxon>
        <taxon>Chitinophagaceae</taxon>
        <taxon>Dinghuibacter</taxon>
    </lineage>
</organism>
<dbReference type="RefSeq" id="WP_133998655.1">
    <property type="nucleotide sequence ID" value="NZ_SODV01000002.1"/>
</dbReference>
<dbReference type="OrthoDB" id="676945at2"/>
<protein>
    <submittedName>
        <fullName evidence="1">Uncharacterized protein</fullName>
    </submittedName>
</protein>
<keyword evidence="2" id="KW-1185">Reference proteome</keyword>
<name>A0A4R8DHR9_9BACT</name>